<dbReference type="GO" id="GO:0032259">
    <property type="term" value="P:methylation"/>
    <property type="evidence" value="ECO:0007669"/>
    <property type="project" value="UniProtKB-KW"/>
</dbReference>
<evidence type="ECO:0000259" key="6">
    <source>
        <dbReference type="PROSITE" id="PS51471"/>
    </source>
</evidence>
<organism evidence="7 8">
    <name type="scientific">Stackebrandtia albiflava</name>
    <dbReference type="NCBI Taxonomy" id="406432"/>
    <lineage>
        <taxon>Bacteria</taxon>
        <taxon>Bacillati</taxon>
        <taxon>Actinomycetota</taxon>
        <taxon>Actinomycetes</taxon>
        <taxon>Glycomycetales</taxon>
        <taxon>Glycomycetaceae</taxon>
        <taxon>Stackebrandtia</taxon>
    </lineage>
</organism>
<dbReference type="GO" id="GO:0035515">
    <property type="term" value="F:oxidative RNA demethylase activity"/>
    <property type="evidence" value="ECO:0007669"/>
    <property type="project" value="TreeGrafter"/>
</dbReference>
<protein>
    <submittedName>
        <fullName evidence="7">Alkylated DNA repair protein (DNA oxidative demethylase)</fullName>
    </submittedName>
</protein>
<dbReference type="Gene3D" id="2.60.120.590">
    <property type="entry name" value="Alpha-ketoglutarate-dependent dioxygenase AlkB-like"/>
    <property type="match status" value="1"/>
</dbReference>
<gene>
    <name evidence="7" type="ORF">LX16_1671</name>
</gene>
<feature type="binding site" evidence="5">
    <location>
        <position position="124"/>
    </location>
    <ligand>
        <name>Fe cation</name>
        <dbReference type="ChEBI" id="CHEBI:24875"/>
        <note>catalytic</note>
    </ligand>
</feature>
<dbReference type="InterPro" id="IPR004574">
    <property type="entry name" value="Alkb"/>
</dbReference>
<dbReference type="OrthoDB" id="9796932at2"/>
<comment type="caution">
    <text evidence="7">The sequence shown here is derived from an EMBL/GenBank/DDBJ whole genome shotgun (WGS) entry which is preliminary data.</text>
</comment>
<dbReference type="GO" id="GO:0035513">
    <property type="term" value="P:oxidative RNA demethylation"/>
    <property type="evidence" value="ECO:0007669"/>
    <property type="project" value="TreeGrafter"/>
</dbReference>
<accession>A0A562VDQ9</accession>
<evidence type="ECO:0000313" key="8">
    <source>
        <dbReference type="Proteomes" id="UP000321617"/>
    </source>
</evidence>
<name>A0A562VDQ9_9ACTN</name>
<keyword evidence="3" id="KW-0560">Oxidoreductase</keyword>
<keyword evidence="4 5" id="KW-0408">Iron</keyword>
<dbReference type="PROSITE" id="PS51471">
    <property type="entry name" value="FE2OG_OXY"/>
    <property type="match status" value="1"/>
</dbReference>
<dbReference type="Pfam" id="PF13532">
    <property type="entry name" value="2OG-FeII_Oxy_2"/>
    <property type="match status" value="1"/>
</dbReference>
<dbReference type="InterPro" id="IPR005123">
    <property type="entry name" value="Oxoglu/Fe-dep_dioxygenase_dom"/>
</dbReference>
<evidence type="ECO:0000256" key="1">
    <source>
        <dbReference type="ARBA" id="ARBA00022723"/>
    </source>
</evidence>
<feature type="domain" description="Fe2OG dioxygenase" evidence="6">
    <location>
        <begin position="104"/>
        <end position="207"/>
    </location>
</feature>
<evidence type="ECO:0000256" key="5">
    <source>
        <dbReference type="PIRSR" id="PIRSR604574-2"/>
    </source>
</evidence>
<dbReference type="GO" id="GO:0008198">
    <property type="term" value="F:ferrous iron binding"/>
    <property type="evidence" value="ECO:0007669"/>
    <property type="project" value="TreeGrafter"/>
</dbReference>
<keyword evidence="2" id="KW-0223">Dioxygenase</keyword>
<dbReference type="EMBL" id="VLLL01000005">
    <property type="protein sequence ID" value="TWJ15951.1"/>
    <property type="molecule type" value="Genomic_DNA"/>
</dbReference>
<reference evidence="7 8" key="1">
    <citation type="journal article" date="2013" name="Stand. Genomic Sci.">
        <title>Genomic Encyclopedia of Type Strains, Phase I: The one thousand microbial genomes (KMG-I) project.</title>
        <authorList>
            <person name="Kyrpides N.C."/>
            <person name="Woyke T."/>
            <person name="Eisen J.A."/>
            <person name="Garrity G."/>
            <person name="Lilburn T.G."/>
            <person name="Beck B.J."/>
            <person name="Whitman W.B."/>
            <person name="Hugenholtz P."/>
            <person name="Klenk H.P."/>
        </authorList>
    </citation>
    <scope>NUCLEOTIDE SEQUENCE [LARGE SCALE GENOMIC DNA]</scope>
    <source>
        <strain evidence="7 8">DSM 45044</strain>
    </source>
</reference>
<keyword evidence="7" id="KW-0808">Transferase</keyword>
<dbReference type="PANTHER" id="PTHR16557">
    <property type="entry name" value="ALKYLATED DNA REPAIR PROTEIN ALKB-RELATED"/>
    <property type="match status" value="1"/>
</dbReference>
<proteinExistence type="predicted"/>
<dbReference type="AlphaFoldDB" id="A0A562VDQ9"/>
<evidence type="ECO:0000256" key="2">
    <source>
        <dbReference type="ARBA" id="ARBA00022964"/>
    </source>
</evidence>
<evidence type="ECO:0000313" key="7">
    <source>
        <dbReference type="EMBL" id="TWJ15951.1"/>
    </source>
</evidence>
<comment type="cofactor">
    <cofactor evidence="5">
        <name>Fe(2+)</name>
        <dbReference type="ChEBI" id="CHEBI:29033"/>
    </cofactor>
    <text evidence="5">Binds 1 Fe(2+) ion per subunit.</text>
</comment>
<dbReference type="InterPro" id="IPR037151">
    <property type="entry name" value="AlkB-like_sf"/>
</dbReference>
<keyword evidence="1 5" id="KW-0479">Metal-binding</keyword>
<sequence length="228" mass="24303">MPLFSPPPSRIAPGAVHLPGLLSPDRQARLAAACRRWAVPLRRVRLPSGGVMSVRQACLGWEWTPYRYRRHHRDGGPVAAFPAALGRLAVECVAAAYGTAGDFTPDVALINFYAPEARMGMHRDAEEVSPAPVVSISLGDTAVFRFGNTAGRGWPWRDVHLDSGDVFVFGGPSRRAFHGVTRILPGTGPADIGVGVGRWNLTIRQTGLAVPGYAGLPDSGPGPGRQGR</sequence>
<evidence type="ECO:0000256" key="3">
    <source>
        <dbReference type="ARBA" id="ARBA00023002"/>
    </source>
</evidence>
<feature type="binding site" evidence="5">
    <location>
        <position position="178"/>
    </location>
    <ligand>
        <name>Fe cation</name>
        <dbReference type="ChEBI" id="CHEBI:24875"/>
        <note>catalytic</note>
    </ligand>
</feature>
<evidence type="ECO:0000256" key="4">
    <source>
        <dbReference type="ARBA" id="ARBA00023004"/>
    </source>
</evidence>
<dbReference type="PANTHER" id="PTHR16557:SF2">
    <property type="entry name" value="NUCLEIC ACID DIOXYGENASE ALKBH1"/>
    <property type="match status" value="1"/>
</dbReference>
<dbReference type="RefSeq" id="WP_147135507.1">
    <property type="nucleotide sequence ID" value="NZ_BAABIJ010000001.1"/>
</dbReference>
<dbReference type="SUPFAM" id="SSF51197">
    <property type="entry name" value="Clavaminate synthase-like"/>
    <property type="match status" value="1"/>
</dbReference>
<keyword evidence="8" id="KW-1185">Reference proteome</keyword>
<keyword evidence="7" id="KW-0489">Methyltransferase</keyword>
<dbReference type="GO" id="GO:0005737">
    <property type="term" value="C:cytoplasm"/>
    <property type="evidence" value="ECO:0007669"/>
    <property type="project" value="TreeGrafter"/>
</dbReference>
<dbReference type="InterPro" id="IPR027450">
    <property type="entry name" value="AlkB-like"/>
</dbReference>
<dbReference type="GO" id="GO:0035516">
    <property type="term" value="F:broad specificity oxidative DNA demethylase activity"/>
    <property type="evidence" value="ECO:0007669"/>
    <property type="project" value="TreeGrafter"/>
</dbReference>
<feature type="binding site" evidence="5">
    <location>
        <position position="122"/>
    </location>
    <ligand>
        <name>Fe cation</name>
        <dbReference type="ChEBI" id="CHEBI:24875"/>
        <note>catalytic</note>
    </ligand>
</feature>
<dbReference type="GO" id="GO:0008168">
    <property type="term" value="F:methyltransferase activity"/>
    <property type="evidence" value="ECO:0007669"/>
    <property type="project" value="UniProtKB-KW"/>
</dbReference>
<dbReference type="Proteomes" id="UP000321617">
    <property type="component" value="Unassembled WGS sequence"/>
</dbReference>